<evidence type="ECO:0008006" key="4">
    <source>
        <dbReference type="Google" id="ProtNLM"/>
    </source>
</evidence>
<proteinExistence type="predicted"/>
<evidence type="ECO:0000313" key="2">
    <source>
        <dbReference type="EMBL" id="CAJ0815076.1"/>
    </source>
</evidence>
<keyword evidence="1" id="KW-0732">Signal</keyword>
<feature type="chain" id="PRO_5046924192" description="DUF1571 domain-containing protein" evidence="1">
    <location>
        <begin position="34"/>
        <end position="320"/>
    </location>
</feature>
<evidence type="ECO:0000313" key="3">
    <source>
        <dbReference type="Proteomes" id="UP001189757"/>
    </source>
</evidence>
<dbReference type="Proteomes" id="UP001189757">
    <property type="component" value="Unassembled WGS sequence"/>
</dbReference>
<feature type="signal peptide" evidence="1">
    <location>
        <begin position="1"/>
        <end position="33"/>
    </location>
</feature>
<dbReference type="EMBL" id="CATZLL010000006">
    <property type="protein sequence ID" value="CAJ0815076.1"/>
    <property type="molecule type" value="Genomic_DNA"/>
</dbReference>
<reference evidence="2 3" key="1">
    <citation type="submission" date="2023-07" db="EMBL/GenBank/DDBJ databases">
        <authorList>
            <person name="Peeters C."/>
        </authorList>
    </citation>
    <scope>NUCLEOTIDE SEQUENCE [LARGE SCALE GENOMIC DNA]</scope>
    <source>
        <strain evidence="2 3">LMG 18101</strain>
    </source>
</reference>
<dbReference type="InterPro" id="IPR011465">
    <property type="entry name" value="DUF1571"/>
</dbReference>
<gene>
    <name evidence="2" type="ORF">LMG18101_02470</name>
</gene>
<comment type="caution">
    <text evidence="2">The sequence shown here is derived from an EMBL/GenBank/DDBJ whole genome shotgun (WGS) entry which is preliminary data.</text>
</comment>
<sequence length="320" mass="35605">MTTPTIATMEKTPMQLRTLALATALVCTTAAWAQTPEASAPAAPAVPAVPTATAAPASQSTAIAGFAAMDVARQTTWLSGQVHANAFADWSDDDILAMAQAMKPETLVRWLRAEVAKLPEYEYRMRRQERVKDQWQSQPALMLIRYRNAPRQVYARWLKGGSHAGQEIIYDETVRKDEMYGHLGGLFGFAAIWSALDGSLAKSQSNHTARELGLQFIVDTVERDGRAHVAAGGSGKFNEAKMVTEGGERMLRLTWDAPSGPPTFYAKRVRLSFDLKNPWVRVEESWDESGNQIEKIVIESVTRKTWNDQTFNPKNPEYKF</sequence>
<organism evidence="2 3">
    <name type="scientific">Ralstonia flaminis</name>
    <dbReference type="NCBI Taxonomy" id="3058597"/>
    <lineage>
        <taxon>Bacteria</taxon>
        <taxon>Pseudomonadati</taxon>
        <taxon>Pseudomonadota</taxon>
        <taxon>Betaproteobacteria</taxon>
        <taxon>Burkholderiales</taxon>
        <taxon>Burkholderiaceae</taxon>
        <taxon>Ralstonia</taxon>
    </lineage>
</organism>
<name>A0ABN9JNV9_9RALS</name>
<evidence type="ECO:0000256" key="1">
    <source>
        <dbReference type="SAM" id="SignalP"/>
    </source>
</evidence>
<protein>
    <recommendedName>
        <fullName evidence="4">DUF1571 domain-containing protein</fullName>
    </recommendedName>
</protein>
<keyword evidence="3" id="KW-1185">Reference proteome</keyword>
<dbReference type="Pfam" id="PF07608">
    <property type="entry name" value="DUF1571"/>
    <property type="match status" value="1"/>
</dbReference>
<accession>A0ABN9JNV9</accession>